<evidence type="ECO:0000313" key="2">
    <source>
        <dbReference type="EMBL" id="SEH06175.1"/>
    </source>
</evidence>
<evidence type="ECO:0000256" key="1">
    <source>
        <dbReference type="SAM" id="SignalP"/>
    </source>
</evidence>
<dbReference type="AlphaFoldDB" id="A0A1H6FAZ5"/>
<dbReference type="EMBL" id="FMSV02000440">
    <property type="protein sequence ID" value="SEH06175.1"/>
    <property type="molecule type" value="Genomic_DNA"/>
</dbReference>
<sequence>MFSIKKTIILFLGCLFSVQVQALPDIAIYGLMDNQIVASVNGESVTLSAGDSHQGVKLIRSDSLEATLEIEGRHYRYTLDEGIQAGFSAKAPENKADRFRLFADNQGMFHTTGQINGKSLPVLIDTGATSVSLSERMAKSIGLDYSQGQKLQVSTAGGVEEAYLITLNSVKIGNIQQNYVEAVVIKGNYPTEVLLGMSFLRNLEIHRGGHYMDLQKNKKIKKIFVTLNIFYLSASNCASG</sequence>
<protein>
    <recommendedName>
        <fullName evidence="4">Retroviral aspartyl protease</fullName>
    </recommendedName>
</protein>
<dbReference type="InterPro" id="IPR021109">
    <property type="entry name" value="Peptidase_aspartic_dom_sf"/>
</dbReference>
<dbReference type="OrthoDB" id="185963at2"/>
<name>A0A1H6FAZ5_9GAMM</name>
<dbReference type="CDD" id="cd05483">
    <property type="entry name" value="retropepsin_like_bacteria"/>
    <property type="match status" value="1"/>
</dbReference>
<dbReference type="InterPro" id="IPR034122">
    <property type="entry name" value="Retropepsin-like_bacterial"/>
</dbReference>
<reference evidence="2 3" key="1">
    <citation type="submission" date="2016-10" db="EMBL/GenBank/DDBJ databases">
        <authorList>
            <person name="de Groot N.N."/>
        </authorList>
    </citation>
    <scope>NUCLEOTIDE SEQUENCE [LARGE SCALE GENOMIC DNA]</scope>
    <source>
        <strain evidence="2">MBHS1</strain>
    </source>
</reference>
<feature type="signal peptide" evidence="1">
    <location>
        <begin position="1"/>
        <end position="22"/>
    </location>
</feature>
<proteinExistence type="predicted"/>
<keyword evidence="3" id="KW-1185">Reference proteome</keyword>
<dbReference type="InterPro" id="IPR011969">
    <property type="entry name" value="Clan_AA_Asp_peptidase_C"/>
</dbReference>
<organism evidence="2 3">
    <name type="scientific">Candidatus Venteria ishoeyi</name>
    <dbReference type="NCBI Taxonomy" id="1899563"/>
    <lineage>
        <taxon>Bacteria</taxon>
        <taxon>Pseudomonadati</taxon>
        <taxon>Pseudomonadota</taxon>
        <taxon>Gammaproteobacteria</taxon>
        <taxon>Thiotrichales</taxon>
        <taxon>Thiotrichaceae</taxon>
        <taxon>Venteria</taxon>
    </lineage>
</organism>
<keyword evidence="1" id="KW-0732">Signal</keyword>
<evidence type="ECO:0008006" key="4">
    <source>
        <dbReference type="Google" id="ProtNLM"/>
    </source>
</evidence>
<dbReference type="Gene3D" id="2.40.70.10">
    <property type="entry name" value="Acid Proteases"/>
    <property type="match status" value="1"/>
</dbReference>
<dbReference type="Pfam" id="PF13975">
    <property type="entry name" value="gag-asp_proteas"/>
    <property type="match status" value="1"/>
</dbReference>
<feature type="chain" id="PRO_5014860876" description="Retroviral aspartyl protease" evidence="1">
    <location>
        <begin position="23"/>
        <end position="240"/>
    </location>
</feature>
<evidence type="ECO:0000313" key="3">
    <source>
        <dbReference type="Proteomes" id="UP000236724"/>
    </source>
</evidence>
<dbReference type="Proteomes" id="UP000236724">
    <property type="component" value="Unassembled WGS sequence"/>
</dbReference>
<gene>
    <name evidence="2" type="ORF">MBHS_02030</name>
</gene>
<dbReference type="NCBIfam" id="TIGR02281">
    <property type="entry name" value="clan_AA_DTGA"/>
    <property type="match status" value="1"/>
</dbReference>
<dbReference type="SUPFAM" id="SSF50630">
    <property type="entry name" value="Acid proteases"/>
    <property type="match status" value="1"/>
</dbReference>
<dbReference type="RefSeq" id="WP_103920002.1">
    <property type="nucleotide sequence ID" value="NZ_FMSV02000440.1"/>
</dbReference>
<accession>A0A1H6FAZ5</accession>